<dbReference type="AlphaFoldDB" id="A0A553UZL7"/>
<organism evidence="2 3">
    <name type="scientific">Deinococcus detaillensis</name>
    <dbReference type="NCBI Taxonomy" id="2592048"/>
    <lineage>
        <taxon>Bacteria</taxon>
        <taxon>Thermotogati</taxon>
        <taxon>Deinococcota</taxon>
        <taxon>Deinococci</taxon>
        <taxon>Deinococcales</taxon>
        <taxon>Deinococcaceae</taxon>
        <taxon>Deinococcus</taxon>
    </lineage>
</organism>
<evidence type="ECO:0000313" key="2">
    <source>
        <dbReference type="EMBL" id="TSA85652.1"/>
    </source>
</evidence>
<dbReference type="Pfam" id="PF08238">
    <property type="entry name" value="Sel1"/>
    <property type="match status" value="8"/>
</dbReference>
<dbReference type="Gene3D" id="1.25.40.10">
    <property type="entry name" value="Tetratricopeptide repeat domain"/>
    <property type="match status" value="4"/>
</dbReference>
<comment type="caution">
    <text evidence="2">The sequence shown here is derived from an EMBL/GenBank/DDBJ whole genome shotgun (WGS) entry which is preliminary data.</text>
</comment>
<dbReference type="SMART" id="SM00671">
    <property type="entry name" value="SEL1"/>
    <property type="match status" value="9"/>
</dbReference>
<name>A0A553UZL7_9DEIO</name>
<keyword evidence="1" id="KW-0732">Signal</keyword>
<feature type="signal peptide" evidence="1">
    <location>
        <begin position="1"/>
        <end position="23"/>
    </location>
</feature>
<dbReference type="PANTHER" id="PTHR11102:SF160">
    <property type="entry name" value="ERAD-ASSOCIATED E3 UBIQUITIN-PROTEIN LIGASE COMPONENT HRD3"/>
    <property type="match status" value="1"/>
</dbReference>
<feature type="chain" id="PRO_5022171943" evidence="1">
    <location>
        <begin position="24"/>
        <end position="389"/>
    </location>
</feature>
<dbReference type="PROSITE" id="PS51257">
    <property type="entry name" value="PROKAR_LIPOPROTEIN"/>
    <property type="match status" value="1"/>
</dbReference>
<keyword evidence="3" id="KW-1185">Reference proteome</keyword>
<evidence type="ECO:0000313" key="3">
    <source>
        <dbReference type="Proteomes" id="UP000316092"/>
    </source>
</evidence>
<dbReference type="RefSeq" id="WP_143720589.1">
    <property type="nucleotide sequence ID" value="NZ_VKDB01000008.1"/>
</dbReference>
<protein>
    <submittedName>
        <fullName evidence="2">Sel1 repeat family protein</fullName>
    </submittedName>
</protein>
<accession>A0A553UZL7</accession>
<dbReference type="EMBL" id="VKDB01000008">
    <property type="protein sequence ID" value="TSA85652.1"/>
    <property type="molecule type" value="Genomic_DNA"/>
</dbReference>
<dbReference type="InterPro" id="IPR050767">
    <property type="entry name" value="Sel1_AlgK"/>
</dbReference>
<dbReference type="Proteomes" id="UP000316092">
    <property type="component" value="Unassembled WGS sequence"/>
</dbReference>
<evidence type="ECO:0000256" key="1">
    <source>
        <dbReference type="SAM" id="SignalP"/>
    </source>
</evidence>
<gene>
    <name evidence="2" type="ORF">FNU79_09370</name>
</gene>
<dbReference type="SUPFAM" id="SSF81901">
    <property type="entry name" value="HCP-like"/>
    <property type="match status" value="3"/>
</dbReference>
<dbReference type="OrthoDB" id="61863at2"/>
<dbReference type="PANTHER" id="PTHR11102">
    <property type="entry name" value="SEL-1-LIKE PROTEIN"/>
    <property type="match status" value="1"/>
</dbReference>
<proteinExistence type="predicted"/>
<sequence>MMQRQPLLCLILSVAALSGQACADYLKGQQAYDAGRYAEALPEFQTSFRQGDVRAAASLGVMYRNGQGVPRNVYLARQRFTQAAQSGNAKAQNGLGNLFKEGQGVRVNRAAALRWYQKAAAQGYPPAIYNVGRWYSSAGDDAAAAQWYTKAATLNYPAAQINLGNLYLDGKGVGKDAARAVAFFQAAADQRAPMALIRLGTVYKDGLGVAKNYAKAAKYFEQPATLGDVYSQASLGWLSYQTRQYQEAFVWSDLAARQGDKYAQHTLGILYEGGFGTARDLGLYEGGFGTARDLGSAGVWYQKSAEQGYPLASARLGHLLLDQKKYPEAFKYNAFAGQRGNAYGQGQLGYMYEAGLATRKSLDSAVKWYRLAAQQGDPYSISRLKELGK</sequence>
<reference evidence="2 3" key="1">
    <citation type="submission" date="2019-07" db="EMBL/GenBank/DDBJ databases">
        <title>Deinococcus detaillus sp. nov., isolated from humus soil in Antarctica.</title>
        <authorList>
            <person name="Zhang K."/>
        </authorList>
    </citation>
    <scope>NUCLEOTIDE SEQUENCE [LARGE SCALE GENOMIC DNA]</scope>
    <source>
        <strain evidence="2 3">H1</strain>
    </source>
</reference>
<dbReference type="InterPro" id="IPR006597">
    <property type="entry name" value="Sel1-like"/>
</dbReference>
<dbReference type="InterPro" id="IPR011990">
    <property type="entry name" value="TPR-like_helical_dom_sf"/>
</dbReference>